<dbReference type="InterPro" id="IPR039424">
    <property type="entry name" value="SBP_5"/>
</dbReference>
<keyword evidence="4" id="KW-1185">Reference proteome</keyword>
<dbReference type="PIRSF" id="PIRSF002741">
    <property type="entry name" value="MppA"/>
    <property type="match status" value="1"/>
</dbReference>
<feature type="domain" description="Solute-binding protein family 5" evidence="2">
    <location>
        <begin position="81"/>
        <end position="403"/>
    </location>
</feature>
<evidence type="ECO:0000313" key="3">
    <source>
        <dbReference type="EMBL" id="SFO20429.1"/>
    </source>
</evidence>
<organism evidence="3 4">
    <name type="scientific">Pseudonocardia ammonioxydans</name>
    <dbReference type="NCBI Taxonomy" id="260086"/>
    <lineage>
        <taxon>Bacteria</taxon>
        <taxon>Bacillati</taxon>
        <taxon>Actinomycetota</taxon>
        <taxon>Actinomycetes</taxon>
        <taxon>Pseudonocardiales</taxon>
        <taxon>Pseudonocardiaceae</taxon>
        <taxon>Pseudonocardia</taxon>
    </lineage>
</organism>
<dbReference type="PROSITE" id="PS51257">
    <property type="entry name" value="PROKAR_LIPOPROTEIN"/>
    <property type="match status" value="1"/>
</dbReference>
<keyword evidence="1" id="KW-0732">Signal</keyword>
<dbReference type="InterPro" id="IPR000914">
    <property type="entry name" value="SBP_5_dom"/>
</dbReference>
<dbReference type="SUPFAM" id="SSF53850">
    <property type="entry name" value="Periplasmic binding protein-like II"/>
    <property type="match status" value="1"/>
</dbReference>
<dbReference type="InterPro" id="IPR030678">
    <property type="entry name" value="Peptide/Ni-bd"/>
</dbReference>
<reference evidence="3 4" key="1">
    <citation type="submission" date="2016-10" db="EMBL/GenBank/DDBJ databases">
        <authorList>
            <person name="de Groot N.N."/>
        </authorList>
    </citation>
    <scope>NUCLEOTIDE SEQUENCE [LARGE SCALE GENOMIC DNA]</scope>
    <source>
        <strain evidence="3 4">CGMCC 4.1877</strain>
    </source>
</reference>
<dbReference type="PANTHER" id="PTHR30290:SF38">
    <property type="entry name" value="D,D-DIPEPTIDE-BINDING PERIPLASMIC PROTEIN DDPA-RELATED"/>
    <property type="match status" value="1"/>
</dbReference>
<dbReference type="Gene3D" id="3.90.76.10">
    <property type="entry name" value="Dipeptide-binding Protein, Domain 1"/>
    <property type="match status" value="1"/>
</dbReference>
<dbReference type="GO" id="GO:0043190">
    <property type="term" value="C:ATP-binding cassette (ABC) transporter complex"/>
    <property type="evidence" value="ECO:0007669"/>
    <property type="project" value="InterPro"/>
</dbReference>
<evidence type="ECO:0000256" key="1">
    <source>
        <dbReference type="ARBA" id="ARBA00022729"/>
    </source>
</evidence>
<dbReference type="EMBL" id="FOUY01000036">
    <property type="protein sequence ID" value="SFO20429.1"/>
    <property type="molecule type" value="Genomic_DNA"/>
</dbReference>
<dbReference type="AlphaFoldDB" id="A0A1I5F9X4"/>
<gene>
    <name evidence="3" type="ORF">SAMN05216207_103634</name>
</gene>
<sequence>MPAARLRAARALVPLLVLGLALAGCAGGPPVSRSAPGEVTVALSTPPSGLNYTRNSGVAIPQALLYNVYETLVKIAPDGRLQPLLAESWTVSPDRLEYTFTLRRGVTFTDGTPFTADDVVFSFDRLDTWTTASAGQLSRIAETRAPSPHVVQLRLSEPDNALLASLAGPAGTIFTPSGAGTLATDPVGTGPYDVASYDTGATMRLVAHDGWWGGRPPMRAITLAYYTDPTAQTNALLTGGPDAALGVGSPQLLPRFADDPAFRVTEGTTNGEMVLAMNNAAPPFDDVRLRRAVRHAVDDDAVREIAMEGRGTPITSMVPPTDPWFDDRPDPYPHDPARARELLAGEHPEISFKVPNLPQYVRAAQAVQSDLQAAGFVVDLQLLEFPAVWLGEVFTGHDYQLSMVIHAEPRDIGTFSSPTSYFGFDDPRAAAVLAAARSGPPEQYVDRMREYARIVTDEAAAGFLYLTPWLNVVHADVTGEPTGNASESIDLTAIRRAGR</sequence>
<dbReference type="PANTHER" id="PTHR30290">
    <property type="entry name" value="PERIPLASMIC BINDING COMPONENT OF ABC TRANSPORTER"/>
    <property type="match status" value="1"/>
</dbReference>
<proteinExistence type="predicted"/>
<dbReference type="GO" id="GO:1904680">
    <property type="term" value="F:peptide transmembrane transporter activity"/>
    <property type="evidence" value="ECO:0007669"/>
    <property type="project" value="TreeGrafter"/>
</dbReference>
<dbReference type="RefSeq" id="WP_093351466.1">
    <property type="nucleotide sequence ID" value="NZ_FOUY01000036.1"/>
</dbReference>
<dbReference type="Pfam" id="PF00496">
    <property type="entry name" value="SBP_bac_5"/>
    <property type="match status" value="1"/>
</dbReference>
<dbReference type="GO" id="GO:0015833">
    <property type="term" value="P:peptide transport"/>
    <property type="evidence" value="ECO:0007669"/>
    <property type="project" value="TreeGrafter"/>
</dbReference>
<name>A0A1I5F9X4_PSUAM</name>
<protein>
    <submittedName>
        <fullName evidence="3">Peptide/nickel transport system substrate-binding protein</fullName>
    </submittedName>
</protein>
<dbReference type="GO" id="GO:0042597">
    <property type="term" value="C:periplasmic space"/>
    <property type="evidence" value="ECO:0007669"/>
    <property type="project" value="UniProtKB-ARBA"/>
</dbReference>
<dbReference type="Proteomes" id="UP000199614">
    <property type="component" value="Unassembled WGS sequence"/>
</dbReference>
<dbReference type="Gene3D" id="3.40.190.10">
    <property type="entry name" value="Periplasmic binding protein-like II"/>
    <property type="match status" value="1"/>
</dbReference>
<dbReference type="OrthoDB" id="9796817at2"/>
<accession>A0A1I5F9X4</accession>
<evidence type="ECO:0000259" key="2">
    <source>
        <dbReference type="Pfam" id="PF00496"/>
    </source>
</evidence>
<dbReference type="Gene3D" id="3.10.105.10">
    <property type="entry name" value="Dipeptide-binding Protein, Domain 3"/>
    <property type="match status" value="1"/>
</dbReference>
<dbReference type="STRING" id="260086.SAMN05216207_103634"/>
<evidence type="ECO:0000313" key="4">
    <source>
        <dbReference type="Proteomes" id="UP000199614"/>
    </source>
</evidence>